<accession>E2BZ12</accession>
<evidence type="ECO:0000313" key="1">
    <source>
        <dbReference type="EMBL" id="EFN79051.1"/>
    </source>
</evidence>
<dbReference type="AlphaFoldDB" id="E2BZ12"/>
<keyword evidence="2" id="KW-1185">Reference proteome</keyword>
<gene>
    <name evidence="1" type="ORF">EAI_03831</name>
</gene>
<evidence type="ECO:0000313" key="2">
    <source>
        <dbReference type="Proteomes" id="UP000008237"/>
    </source>
</evidence>
<proteinExistence type="predicted"/>
<protein>
    <submittedName>
        <fullName evidence="1">Uncharacterized protein</fullName>
    </submittedName>
</protein>
<dbReference type="InParanoid" id="E2BZ12"/>
<dbReference type="Proteomes" id="UP000008237">
    <property type="component" value="Unassembled WGS sequence"/>
</dbReference>
<name>E2BZ12_HARSA</name>
<organism evidence="2">
    <name type="scientific">Harpegnathos saltator</name>
    <name type="common">Jerdon's jumping ant</name>
    <dbReference type="NCBI Taxonomy" id="610380"/>
    <lineage>
        <taxon>Eukaryota</taxon>
        <taxon>Metazoa</taxon>
        <taxon>Ecdysozoa</taxon>
        <taxon>Arthropoda</taxon>
        <taxon>Hexapoda</taxon>
        <taxon>Insecta</taxon>
        <taxon>Pterygota</taxon>
        <taxon>Neoptera</taxon>
        <taxon>Endopterygota</taxon>
        <taxon>Hymenoptera</taxon>
        <taxon>Apocrita</taxon>
        <taxon>Aculeata</taxon>
        <taxon>Formicoidea</taxon>
        <taxon>Formicidae</taxon>
        <taxon>Ponerinae</taxon>
        <taxon>Ponerini</taxon>
        <taxon>Harpegnathos</taxon>
    </lineage>
</organism>
<reference evidence="1 2" key="1">
    <citation type="journal article" date="2010" name="Science">
        <title>Genomic comparison of the ants Camponotus floridanus and Harpegnathos saltator.</title>
        <authorList>
            <person name="Bonasio R."/>
            <person name="Zhang G."/>
            <person name="Ye C."/>
            <person name="Mutti N.S."/>
            <person name="Fang X."/>
            <person name="Qin N."/>
            <person name="Donahue G."/>
            <person name="Yang P."/>
            <person name="Li Q."/>
            <person name="Li C."/>
            <person name="Zhang P."/>
            <person name="Huang Z."/>
            <person name="Berger S.L."/>
            <person name="Reinberg D."/>
            <person name="Wang J."/>
            <person name="Liebig J."/>
        </authorList>
    </citation>
    <scope>NUCLEOTIDE SEQUENCE [LARGE SCALE GENOMIC DNA]</scope>
    <source>
        <strain evidence="1 2">R22 G/1</strain>
    </source>
</reference>
<dbReference type="EMBL" id="GL451549">
    <property type="protein sequence ID" value="EFN79051.1"/>
    <property type="molecule type" value="Genomic_DNA"/>
</dbReference>
<sequence>MFPDEIEMISLVAPSAVISQEDSLRNVHHSIENEIKEICSKPCYNCNDPVQHLKEFDLEIAEIVEKNRSYYYNRCFASPTIYNSDMPDMEELELSLSFTEELHKLINAGDELLKYQQRASENDALAVQPAVTVQKHHLMNTDSSMVNWTDEISSRPPCNINDRLQHINKEINSEIALSEVVERNRSYYYKKCFASPTIYNNDIPDMEELELSLSFTEELHKLINAGDELLK</sequence>